<evidence type="ECO:0000259" key="3">
    <source>
        <dbReference type="Pfam" id="PF00329"/>
    </source>
</evidence>
<dbReference type="AlphaFoldDB" id="A0A895XMD0"/>
<evidence type="ECO:0000256" key="1">
    <source>
        <dbReference type="ARBA" id="ARBA00007569"/>
    </source>
</evidence>
<feature type="compositionally biased region" description="Basic and acidic residues" evidence="2">
    <location>
        <begin position="202"/>
        <end position="220"/>
    </location>
</feature>
<name>A0A895XMD0_9ACTN</name>
<dbReference type="PANTHER" id="PTHR10884:SF14">
    <property type="entry name" value="NADH DEHYDROGENASE [UBIQUINONE] IRON-SULFUR PROTEIN 3, MITOCHONDRIAL"/>
    <property type="match status" value="1"/>
</dbReference>
<reference evidence="4" key="1">
    <citation type="submission" date="2021-02" db="EMBL/GenBank/DDBJ databases">
        <title>Natronoglycomyces albus gen. nov., sp. nov, a haloalkaliphilic actinobacterium from a soda solonchak soil.</title>
        <authorList>
            <person name="Sorokin D.Y."/>
            <person name="Khijniak T.V."/>
            <person name="Zakharycheva A.P."/>
            <person name="Boueva O.V."/>
            <person name="Ariskina E.V."/>
            <person name="Hahnke R.L."/>
            <person name="Bunk B."/>
            <person name="Sproer C."/>
            <person name="Schumann P."/>
            <person name="Evtushenko L.I."/>
            <person name="Kublanov I.V."/>
        </authorList>
    </citation>
    <scope>NUCLEOTIDE SEQUENCE</scope>
    <source>
        <strain evidence="4">DSM 106290</strain>
    </source>
</reference>
<dbReference type="SUPFAM" id="SSF143243">
    <property type="entry name" value="Nqo5-like"/>
    <property type="match status" value="1"/>
</dbReference>
<protein>
    <submittedName>
        <fullName evidence="4">NADH-quinone oxidoreductase subunit C</fullName>
    </submittedName>
</protein>
<evidence type="ECO:0000313" key="4">
    <source>
        <dbReference type="EMBL" id="QSB04693.1"/>
    </source>
</evidence>
<dbReference type="Pfam" id="PF00329">
    <property type="entry name" value="Complex1_30kDa"/>
    <property type="match status" value="1"/>
</dbReference>
<evidence type="ECO:0000256" key="2">
    <source>
        <dbReference type="SAM" id="MobiDB-lite"/>
    </source>
</evidence>
<feature type="region of interest" description="Disordered" evidence="2">
    <location>
        <begin position="155"/>
        <end position="229"/>
    </location>
</feature>
<organism evidence="4 5">
    <name type="scientific">Natronoglycomyces albus</name>
    <dbReference type="NCBI Taxonomy" id="2811108"/>
    <lineage>
        <taxon>Bacteria</taxon>
        <taxon>Bacillati</taxon>
        <taxon>Actinomycetota</taxon>
        <taxon>Actinomycetes</taxon>
        <taxon>Glycomycetales</taxon>
        <taxon>Glycomycetaceae</taxon>
        <taxon>Natronoglycomyces</taxon>
    </lineage>
</organism>
<proteinExistence type="inferred from homology"/>
<dbReference type="KEGG" id="nav:JQS30_13065"/>
<dbReference type="InterPro" id="IPR001268">
    <property type="entry name" value="NADH_UbQ_OxRdtase_30kDa_su"/>
</dbReference>
<dbReference type="GO" id="GO:0008137">
    <property type="term" value="F:NADH dehydrogenase (ubiquinone) activity"/>
    <property type="evidence" value="ECO:0007669"/>
    <property type="project" value="InterPro"/>
</dbReference>
<dbReference type="Gene3D" id="3.30.460.80">
    <property type="entry name" value="NADH:ubiquinone oxidoreductase, 30kDa subunit"/>
    <property type="match status" value="1"/>
</dbReference>
<dbReference type="EMBL" id="CP070496">
    <property type="protein sequence ID" value="QSB04693.1"/>
    <property type="molecule type" value="Genomic_DNA"/>
</dbReference>
<dbReference type="InterPro" id="IPR037232">
    <property type="entry name" value="NADH_quin_OxRdtase_su_C/D-like"/>
</dbReference>
<accession>A0A895XMD0</accession>
<feature type="domain" description="NADH:ubiquinone oxidoreductase 30kDa subunit" evidence="3">
    <location>
        <begin position="31"/>
        <end position="148"/>
    </location>
</feature>
<sequence length="229" mass="25286">MAQEHDWYSHVAQTLSLDVAQLNGDGPRVVVDVESESWLSAAVAVRDRLGCGFFDWLSAVDEAEDGMRMVAHLWNLDRHRGVLLRTMLPASDLVVDSLVSQFPGAAWHERETHEMFGVDFCGNEDLRPLLLPSEFRGHPLRKDFVLVSRVVKQWPGEVEPGGGRPAAKPSAEADAKPSKRPKRAPKRPLGVPDDPAWGKLGEPMRHSERLADEDGARRDAASAGEDEDA</sequence>
<dbReference type="Proteomes" id="UP000662939">
    <property type="component" value="Chromosome"/>
</dbReference>
<evidence type="ECO:0000313" key="5">
    <source>
        <dbReference type="Proteomes" id="UP000662939"/>
    </source>
</evidence>
<dbReference type="RefSeq" id="WP_213170689.1">
    <property type="nucleotide sequence ID" value="NZ_CP070496.1"/>
</dbReference>
<comment type="similarity">
    <text evidence="1">Belongs to the complex I 30 kDa subunit family.</text>
</comment>
<keyword evidence="5" id="KW-1185">Reference proteome</keyword>
<dbReference type="PANTHER" id="PTHR10884">
    <property type="entry name" value="NADH DEHYDROGENASE UBIQUINONE IRON-SULFUR PROTEIN 3"/>
    <property type="match status" value="1"/>
</dbReference>
<gene>
    <name evidence="4" type="ORF">JQS30_13065</name>
</gene>